<dbReference type="Gene3D" id="3.30.160.20">
    <property type="match status" value="1"/>
</dbReference>
<evidence type="ECO:0000256" key="2">
    <source>
        <dbReference type="ARBA" id="ARBA00022481"/>
    </source>
</evidence>
<dbReference type="EMBL" id="PFQX01000048">
    <property type="protein sequence ID" value="PJC65328.1"/>
    <property type="molecule type" value="Genomic_DNA"/>
</dbReference>
<keyword evidence="2" id="KW-0488">Methylation</keyword>
<dbReference type="PANTHER" id="PTHR43116:SF3">
    <property type="entry name" value="CLASS I PEPTIDE CHAIN RELEASE FACTOR"/>
    <property type="match status" value="1"/>
</dbReference>
<dbReference type="PROSITE" id="PS00745">
    <property type="entry name" value="RF_PROK_I"/>
    <property type="match status" value="1"/>
</dbReference>
<evidence type="ECO:0000259" key="3">
    <source>
        <dbReference type="PROSITE" id="PS00745"/>
    </source>
</evidence>
<dbReference type="InterPro" id="IPR000352">
    <property type="entry name" value="Pep_chain_release_fac_I"/>
</dbReference>
<dbReference type="Pfam" id="PF03462">
    <property type="entry name" value="PCRF"/>
    <property type="match status" value="1"/>
</dbReference>
<comment type="similarity">
    <text evidence="1">Belongs to the prokaryotic/mitochondrial release factor family.</text>
</comment>
<organism evidence="4 5">
    <name type="scientific">Candidatus Colwellbacteria bacterium CG_4_9_14_0_2_um_filter_50_12</name>
    <dbReference type="NCBI Taxonomy" id="1974538"/>
    <lineage>
        <taxon>Bacteria</taxon>
        <taxon>Candidatus Colwelliibacteriota</taxon>
    </lineage>
</organism>
<dbReference type="SUPFAM" id="SSF75620">
    <property type="entry name" value="Release factor"/>
    <property type="match status" value="1"/>
</dbReference>
<gene>
    <name evidence="4" type="ORF">CO020_01295</name>
</gene>
<reference evidence="5" key="1">
    <citation type="submission" date="2017-09" db="EMBL/GenBank/DDBJ databases">
        <title>Depth-based differentiation of microbial function through sediment-hosted aquifers and enrichment of novel symbionts in the deep terrestrial subsurface.</title>
        <authorList>
            <person name="Probst A.J."/>
            <person name="Ladd B."/>
            <person name="Jarett J.K."/>
            <person name="Geller-Mcgrath D.E."/>
            <person name="Sieber C.M.K."/>
            <person name="Emerson J.B."/>
            <person name="Anantharaman K."/>
            <person name="Thomas B.C."/>
            <person name="Malmstrom R."/>
            <person name="Stieglmeier M."/>
            <person name="Klingl A."/>
            <person name="Woyke T."/>
            <person name="Ryan C.M."/>
            <person name="Banfield J.F."/>
        </authorList>
    </citation>
    <scope>NUCLEOTIDE SEQUENCE [LARGE SCALE GENOMIC DNA]</scope>
</reference>
<dbReference type="Pfam" id="PF00472">
    <property type="entry name" value="RF-1"/>
    <property type="match status" value="1"/>
</dbReference>
<evidence type="ECO:0000256" key="1">
    <source>
        <dbReference type="ARBA" id="ARBA00010835"/>
    </source>
</evidence>
<dbReference type="SMART" id="SM00937">
    <property type="entry name" value="PCRF"/>
    <property type="match status" value="1"/>
</dbReference>
<evidence type="ECO:0000313" key="4">
    <source>
        <dbReference type="EMBL" id="PJC65328.1"/>
    </source>
</evidence>
<dbReference type="PANTHER" id="PTHR43116">
    <property type="entry name" value="PEPTIDE CHAIN RELEASE FACTOR 2"/>
    <property type="match status" value="1"/>
</dbReference>
<dbReference type="Gene3D" id="3.30.70.1660">
    <property type="match status" value="1"/>
</dbReference>
<proteinExistence type="inferred from homology"/>
<feature type="domain" description="Prokaryotic-type class I peptide chain release factors" evidence="3">
    <location>
        <begin position="154"/>
        <end position="170"/>
    </location>
</feature>
<name>A0A2M8G120_9BACT</name>
<dbReference type="InterPro" id="IPR005139">
    <property type="entry name" value="PCRF"/>
</dbReference>
<protein>
    <submittedName>
        <fullName evidence="4">Peptide chain release factor 2</fullName>
    </submittedName>
</protein>
<accession>A0A2M8G120</accession>
<evidence type="ECO:0000313" key="5">
    <source>
        <dbReference type="Proteomes" id="UP000229674"/>
    </source>
</evidence>
<dbReference type="Proteomes" id="UP000229674">
    <property type="component" value="Unassembled WGS sequence"/>
</dbReference>
<dbReference type="AlphaFoldDB" id="A0A2M8G120"/>
<dbReference type="InterPro" id="IPR045853">
    <property type="entry name" value="Pep_chain_release_fac_I_sf"/>
</dbReference>
<sequence>MRDIITRFEKVDSLPKLQEFESSLLFSGKYDSLSAVISVYPGVGGDDAVDWARMLLAMYVKYAGGRGWKVSEIDDGTIEISAKGGPASGGKADHVYGFLKKETGVHRLVRISPYDSKGLRHTSFALVETLPILPPLEVEKFKIPESDLKWEFYRSSGPGGQNVNKVETAVRVIHIPTGLVAAAQVERSQAQNRVRALALLTAKLVRLMEEREARELSELRTKVKPEWGNQIRSYVLHPYKMVKDHRTGIETADAEGVLEGDLEAFIEAELRL</sequence>
<comment type="caution">
    <text evidence="4">The sequence shown here is derived from an EMBL/GenBank/DDBJ whole genome shotgun (WGS) entry which is preliminary data.</text>
</comment>
<dbReference type="GO" id="GO:0003747">
    <property type="term" value="F:translation release factor activity"/>
    <property type="evidence" value="ECO:0007669"/>
    <property type="project" value="InterPro"/>
</dbReference>
<dbReference type="GO" id="GO:0005737">
    <property type="term" value="C:cytoplasm"/>
    <property type="evidence" value="ECO:0007669"/>
    <property type="project" value="UniProtKB-ARBA"/>
</dbReference>